<evidence type="ECO:0000256" key="4">
    <source>
        <dbReference type="SAM" id="MobiDB-lite"/>
    </source>
</evidence>
<feature type="compositionally biased region" description="Low complexity" evidence="4">
    <location>
        <begin position="196"/>
        <end position="208"/>
    </location>
</feature>
<evidence type="ECO:0000313" key="6">
    <source>
        <dbReference type="Proteomes" id="UP001212123"/>
    </source>
</evidence>
<dbReference type="Gene3D" id="1.25.40.10">
    <property type="entry name" value="Tetratricopeptide repeat domain"/>
    <property type="match status" value="2"/>
</dbReference>
<dbReference type="SUPFAM" id="SSF48452">
    <property type="entry name" value="TPR-like"/>
    <property type="match status" value="3"/>
</dbReference>
<dbReference type="InterPro" id="IPR019734">
    <property type="entry name" value="TPR_rpt"/>
</dbReference>
<dbReference type="EMBL" id="JAQMTU010000041">
    <property type="protein sequence ID" value="MDB9486367.1"/>
    <property type="molecule type" value="Genomic_DNA"/>
</dbReference>
<gene>
    <name evidence="5" type="ORF">PN492_07370</name>
</gene>
<feature type="repeat" description="TPR" evidence="3">
    <location>
        <begin position="471"/>
        <end position="504"/>
    </location>
</feature>
<dbReference type="Proteomes" id="UP001212123">
    <property type="component" value="Unassembled WGS sequence"/>
</dbReference>
<dbReference type="PANTHER" id="PTHR44858:SF1">
    <property type="entry name" value="UDP-N-ACETYLGLUCOSAMINE--PEPTIDE N-ACETYLGLUCOSAMINYLTRANSFERASE SPINDLY-RELATED"/>
    <property type="match status" value="1"/>
</dbReference>
<dbReference type="SMART" id="SM00028">
    <property type="entry name" value="TPR"/>
    <property type="match status" value="10"/>
</dbReference>
<accession>A0ABT5A354</accession>
<organism evidence="5 6">
    <name type="scientific">Dolichospermum circinale CS-537/01</name>
    <dbReference type="NCBI Taxonomy" id="3021739"/>
    <lineage>
        <taxon>Bacteria</taxon>
        <taxon>Bacillati</taxon>
        <taxon>Cyanobacteriota</taxon>
        <taxon>Cyanophyceae</taxon>
        <taxon>Nostocales</taxon>
        <taxon>Aphanizomenonaceae</taxon>
        <taxon>Dolichospermum</taxon>
        <taxon>Dolichospermum circinale</taxon>
    </lineage>
</organism>
<feature type="repeat" description="TPR" evidence="3">
    <location>
        <begin position="437"/>
        <end position="470"/>
    </location>
</feature>
<dbReference type="Pfam" id="PF13432">
    <property type="entry name" value="TPR_16"/>
    <property type="match status" value="3"/>
</dbReference>
<comment type="caution">
    <text evidence="5">The sequence shown here is derived from an EMBL/GenBank/DDBJ whole genome shotgun (WGS) entry which is preliminary data.</text>
</comment>
<name>A0ABT5A354_9CYAN</name>
<keyword evidence="1" id="KW-0677">Repeat</keyword>
<dbReference type="PANTHER" id="PTHR44858">
    <property type="entry name" value="TETRATRICOPEPTIDE REPEAT PROTEIN 6"/>
    <property type="match status" value="1"/>
</dbReference>
<sequence length="753" mass="85583">MLTWLLQGLNEFLQYIFDSLGIINPQTTQGDLVVEQPPELTNADLEFLFNELLEGVNQARGERWALKYLQRMEPRITVDRWLDWLLTYGEKLLSSPAPNHELAQRMVQLGELGIGEVGNLSHDIGIQLLWRNMNQDHERDQESQNLEIPISTQKELDSPGQELPRQFGEELWAVPDVDTITDQSVSQLIEDLLTNSSTGSTGKSLSKNTTKEKTKTVTGSHSDDYTIEKPPENVEEVFADPLAPHKESLIAIQPQLASTLDELMVRLEQSTNLVEQLASDLAIRDRQIVQLRSEIFVPRQAETLFSQGLQQAKSGNLLAALALYQCASQLQPQVYEYWWHQGLVLFHLHRFTEAIAAYDQTLAIKPDLYKVWYSRGCLLCELGEFDPAIAAFDQAISIQPDYQEAWSSRGLALLKLGLISEAITSYDQAIKLQPEDAEAWYYRGISLAVIQQDVEAIASYDQALNLQPDHHEVWIDRGIVLFNLKRYAEAIASYDQALSIQPEFYLAWYNRGVSFENLGNRQEAIASYQKAIAIKPDFHPAWYNQAVALFYLERFAQAISCYDNALQIKIDYWEAWLGRGVAAANLNSYQSSLIVVSNISRSNPALNLGGYEGKLASYQEGLKHLRPDTHPEGWARLHIAIANTYYEQGKKDLALRDYWHDAISEYQLALSTLSPEDFPELYLEILQSLIKVFVCLQETATAQELQKRGIQLLQQLLSHPTRSDDSKKQLALKFAGFEELAVDLSHKYIDKTW</sequence>
<proteinExistence type="predicted"/>
<feature type="repeat" description="TPR" evidence="3">
    <location>
        <begin position="505"/>
        <end position="538"/>
    </location>
</feature>
<dbReference type="InterPro" id="IPR050498">
    <property type="entry name" value="Ycf3"/>
</dbReference>
<dbReference type="Pfam" id="PF00515">
    <property type="entry name" value="TPR_1"/>
    <property type="match status" value="2"/>
</dbReference>
<feature type="repeat" description="TPR" evidence="3">
    <location>
        <begin position="335"/>
        <end position="368"/>
    </location>
</feature>
<evidence type="ECO:0000256" key="3">
    <source>
        <dbReference type="PROSITE-ProRule" id="PRU00339"/>
    </source>
</evidence>
<dbReference type="PROSITE" id="PS50005">
    <property type="entry name" value="TPR"/>
    <property type="match status" value="6"/>
</dbReference>
<keyword evidence="6" id="KW-1185">Reference proteome</keyword>
<dbReference type="InterPro" id="IPR011990">
    <property type="entry name" value="TPR-like_helical_dom_sf"/>
</dbReference>
<feature type="compositionally biased region" description="Basic and acidic residues" evidence="4">
    <location>
        <begin position="209"/>
        <end position="223"/>
    </location>
</feature>
<dbReference type="PROSITE" id="PS50293">
    <property type="entry name" value="TPR_REGION"/>
    <property type="match status" value="4"/>
</dbReference>
<feature type="region of interest" description="Disordered" evidence="4">
    <location>
        <begin position="196"/>
        <end position="223"/>
    </location>
</feature>
<evidence type="ECO:0000313" key="5">
    <source>
        <dbReference type="EMBL" id="MDB9486367.1"/>
    </source>
</evidence>
<protein>
    <submittedName>
        <fullName evidence="5">Tetratricopeptide repeat protein</fullName>
    </submittedName>
</protein>
<keyword evidence="2 3" id="KW-0802">TPR repeat</keyword>
<feature type="repeat" description="TPR" evidence="3">
    <location>
        <begin position="403"/>
        <end position="436"/>
    </location>
</feature>
<reference evidence="5 6" key="1">
    <citation type="submission" date="2023-01" db="EMBL/GenBank/DDBJ databases">
        <title>Genomes from the Australian National Cyanobacteria Reference Collection.</title>
        <authorList>
            <person name="Willis A."/>
            <person name="Lee E.M.F."/>
        </authorList>
    </citation>
    <scope>NUCLEOTIDE SEQUENCE [LARGE SCALE GENOMIC DNA]</scope>
    <source>
        <strain evidence="5 6">CS-537/01</strain>
    </source>
</reference>
<evidence type="ECO:0000256" key="1">
    <source>
        <dbReference type="ARBA" id="ARBA00022737"/>
    </source>
</evidence>
<evidence type="ECO:0000256" key="2">
    <source>
        <dbReference type="ARBA" id="ARBA00022803"/>
    </source>
</evidence>
<feature type="repeat" description="TPR" evidence="3">
    <location>
        <begin position="369"/>
        <end position="402"/>
    </location>
</feature>